<dbReference type="PANTHER" id="PTHR23131:SF0">
    <property type="entry name" value="ENDORIBONUCLEASE LACTB2"/>
    <property type="match status" value="1"/>
</dbReference>
<reference evidence="3 4" key="1">
    <citation type="submission" date="2020-07" db="EMBL/GenBank/DDBJ databases">
        <title>Sequencing the genomes of 1000 actinobacteria strains.</title>
        <authorList>
            <person name="Klenk H.-P."/>
        </authorList>
    </citation>
    <scope>NUCLEOTIDE SEQUENCE [LARGE SCALE GENOMIC DNA]</scope>
    <source>
        <strain evidence="3 4">DSM 19087</strain>
    </source>
</reference>
<dbReference type="Proteomes" id="UP000587211">
    <property type="component" value="Unassembled WGS sequence"/>
</dbReference>
<dbReference type="InterPro" id="IPR001279">
    <property type="entry name" value="Metallo-B-lactamas"/>
</dbReference>
<dbReference type="EMBL" id="JACBZN010000001">
    <property type="protein sequence ID" value="NYI39493.1"/>
    <property type="molecule type" value="Genomic_DNA"/>
</dbReference>
<evidence type="ECO:0000313" key="4">
    <source>
        <dbReference type="Proteomes" id="UP000587211"/>
    </source>
</evidence>
<organism evidence="2 5">
    <name type="scientific">Aeromicrobium tamlense</name>
    <dbReference type="NCBI Taxonomy" id="375541"/>
    <lineage>
        <taxon>Bacteria</taxon>
        <taxon>Bacillati</taxon>
        <taxon>Actinomycetota</taxon>
        <taxon>Actinomycetes</taxon>
        <taxon>Propionibacteriales</taxon>
        <taxon>Nocardioidaceae</taxon>
        <taxon>Aeromicrobium</taxon>
    </lineage>
</organism>
<dbReference type="InterPro" id="IPR036866">
    <property type="entry name" value="RibonucZ/Hydroxyglut_hydro"/>
</dbReference>
<dbReference type="PANTHER" id="PTHR23131">
    <property type="entry name" value="ENDORIBONUCLEASE LACTB2"/>
    <property type="match status" value="1"/>
</dbReference>
<dbReference type="CDD" id="cd16278">
    <property type="entry name" value="metallo-hydrolase-like_MBL-fold"/>
    <property type="match status" value="1"/>
</dbReference>
<dbReference type="RefSeq" id="WP_179427194.1">
    <property type="nucleotide sequence ID" value="NZ_BAAAMP010000002.1"/>
</dbReference>
<proteinExistence type="predicted"/>
<sequence>MWDVDGTAPRPGEPLEVAPGIHLVLAPNANEWTFEGTNTWVLTGGGDAIVVDPGPDDPEHLEAIDEVVHASGSRLREVVLSHHHGDHSQAAAPLAKRWSAPIRPRVQRGVIAEGTRFDLGASEAWAIRTPGHTADGVSLVLPDHRLVLTGDTVLARVNPFISHPDGTIVDILSSMRRLADVVDDDWVFLPGHGPVVREPRQYLEDRVSDRLRRVDQVAAHAAAGRGPAEIARAIHPHLNSLRLRAAQASVEAILHYLDDSRADVGPSTRKAPR</sequence>
<dbReference type="InterPro" id="IPR050662">
    <property type="entry name" value="Sec-metab_biosynth-thioest"/>
</dbReference>
<dbReference type="GO" id="GO:0016787">
    <property type="term" value="F:hydrolase activity"/>
    <property type="evidence" value="ECO:0007669"/>
    <property type="project" value="UniProtKB-KW"/>
</dbReference>
<dbReference type="Proteomes" id="UP000659061">
    <property type="component" value="Unassembled WGS sequence"/>
</dbReference>
<gene>
    <name evidence="3" type="ORF">BJ975_002868</name>
    <name evidence="2" type="ORF">IDH50_06395</name>
</gene>
<dbReference type="Pfam" id="PF00753">
    <property type="entry name" value="Lactamase_B"/>
    <property type="match status" value="2"/>
</dbReference>
<keyword evidence="4" id="KW-1185">Reference proteome</keyword>
<reference evidence="2" key="2">
    <citation type="submission" date="2020-09" db="EMBL/GenBank/DDBJ databases">
        <title>Novel species in genus Aeromicrobium.</title>
        <authorList>
            <person name="Zhang G."/>
        </authorList>
    </citation>
    <scope>NUCLEOTIDE SEQUENCE</scope>
    <source>
        <strain evidence="2">SSW1-57</strain>
    </source>
</reference>
<keyword evidence="2" id="KW-0378">Hydrolase</keyword>
<dbReference type="SMART" id="SM00849">
    <property type="entry name" value="Lactamase_B"/>
    <property type="match status" value="1"/>
</dbReference>
<dbReference type="SUPFAM" id="SSF56281">
    <property type="entry name" value="Metallo-hydrolase/oxidoreductase"/>
    <property type="match status" value="1"/>
</dbReference>
<dbReference type="Gene3D" id="3.60.15.10">
    <property type="entry name" value="Ribonuclease Z/Hydroxyacylglutathione hydrolase-like"/>
    <property type="match status" value="2"/>
</dbReference>
<protein>
    <submittedName>
        <fullName evidence="3">Glyoxylase-like metal-dependent hydrolase (Beta-lactamase superfamily II)</fullName>
    </submittedName>
    <submittedName>
        <fullName evidence="2">MBL fold metallo-hydrolase</fullName>
    </submittedName>
</protein>
<comment type="caution">
    <text evidence="2">The sequence shown here is derived from an EMBL/GenBank/DDBJ whole genome shotgun (WGS) entry which is preliminary data.</text>
</comment>
<evidence type="ECO:0000259" key="1">
    <source>
        <dbReference type="SMART" id="SM00849"/>
    </source>
</evidence>
<feature type="domain" description="Metallo-beta-lactamase" evidence="1">
    <location>
        <begin position="36"/>
        <end position="192"/>
    </location>
</feature>
<dbReference type="AlphaFoldDB" id="A0A8I0FT96"/>
<name>A0A8I0FT96_9ACTN</name>
<evidence type="ECO:0000313" key="5">
    <source>
        <dbReference type="Proteomes" id="UP000659061"/>
    </source>
</evidence>
<dbReference type="EMBL" id="JACWMT010000001">
    <property type="protein sequence ID" value="MBD1269850.1"/>
    <property type="molecule type" value="Genomic_DNA"/>
</dbReference>
<accession>A0A8I0FT96</accession>
<evidence type="ECO:0000313" key="3">
    <source>
        <dbReference type="EMBL" id="NYI39493.1"/>
    </source>
</evidence>
<evidence type="ECO:0000313" key="2">
    <source>
        <dbReference type="EMBL" id="MBD1269850.1"/>
    </source>
</evidence>